<reference evidence="1 2" key="1">
    <citation type="journal article" date="2023" name="Hortic Res">
        <title>Pangenome of water caltrop reveals structural variations and asymmetric subgenome divergence after allopolyploidization.</title>
        <authorList>
            <person name="Zhang X."/>
            <person name="Chen Y."/>
            <person name="Wang L."/>
            <person name="Yuan Y."/>
            <person name="Fang M."/>
            <person name="Shi L."/>
            <person name="Lu R."/>
            <person name="Comes H.P."/>
            <person name="Ma Y."/>
            <person name="Chen Y."/>
            <person name="Huang G."/>
            <person name="Zhou Y."/>
            <person name="Zheng Z."/>
            <person name="Qiu Y."/>
        </authorList>
    </citation>
    <scope>NUCLEOTIDE SEQUENCE [LARGE SCALE GENOMIC DNA]</scope>
    <source>
        <tissue evidence="1">Roots</tissue>
    </source>
</reference>
<dbReference type="Gene3D" id="1.10.510.10">
    <property type="entry name" value="Transferase(Phosphotransferase) domain 1"/>
    <property type="match status" value="1"/>
</dbReference>
<dbReference type="Proteomes" id="UP001345219">
    <property type="component" value="Chromosome 13"/>
</dbReference>
<gene>
    <name evidence="1" type="ORF">SAY87_016013</name>
</gene>
<accession>A0AAN7L5A0</accession>
<evidence type="ECO:0000313" key="2">
    <source>
        <dbReference type="Proteomes" id="UP001345219"/>
    </source>
</evidence>
<protein>
    <submittedName>
        <fullName evidence="1">Uncharacterized protein</fullName>
    </submittedName>
</protein>
<keyword evidence="2" id="KW-1185">Reference proteome</keyword>
<dbReference type="AlphaFoldDB" id="A0AAN7L5A0"/>
<comment type="caution">
    <text evidence="1">The sequence shown here is derived from an EMBL/GenBank/DDBJ whole genome shotgun (WGS) entry which is preliminary data.</text>
</comment>
<organism evidence="1 2">
    <name type="scientific">Trapa incisa</name>
    <dbReference type="NCBI Taxonomy" id="236973"/>
    <lineage>
        <taxon>Eukaryota</taxon>
        <taxon>Viridiplantae</taxon>
        <taxon>Streptophyta</taxon>
        <taxon>Embryophyta</taxon>
        <taxon>Tracheophyta</taxon>
        <taxon>Spermatophyta</taxon>
        <taxon>Magnoliopsida</taxon>
        <taxon>eudicotyledons</taxon>
        <taxon>Gunneridae</taxon>
        <taxon>Pentapetalae</taxon>
        <taxon>rosids</taxon>
        <taxon>malvids</taxon>
        <taxon>Myrtales</taxon>
        <taxon>Lythraceae</taxon>
        <taxon>Trapa</taxon>
    </lineage>
</organism>
<proteinExistence type="predicted"/>
<sequence>MKKIHQDKKLQLLLDKDLKYNYDPIEHEEMVQVALLCTHYLPNHRPKTSEIVRMLEGDGLAEKWEASQRRGPVGGEPPLSSLLKDSLISLMALHCLLKQWSSLILDDVDIYIFYVRS</sequence>
<name>A0AAN7L5A0_9MYRT</name>
<dbReference type="EMBL" id="JAXIOK010000001">
    <property type="protein sequence ID" value="KAK4779907.1"/>
    <property type="molecule type" value="Genomic_DNA"/>
</dbReference>
<evidence type="ECO:0000313" key="1">
    <source>
        <dbReference type="EMBL" id="KAK4779907.1"/>
    </source>
</evidence>